<dbReference type="InterPro" id="IPR035940">
    <property type="entry name" value="CAP_sf"/>
</dbReference>
<organism evidence="2 3">
    <name type="scientific">Caenorhabditis angaria</name>
    <dbReference type="NCBI Taxonomy" id="860376"/>
    <lineage>
        <taxon>Eukaryota</taxon>
        <taxon>Metazoa</taxon>
        <taxon>Ecdysozoa</taxon>
        <taxon>Nematoda</taxon>
        <taxon>Chromadorea</taxon>
        <taxon>Rhabditida</taxon>
        <taxon>Rhabditina</taxon>
        <taxon>Rhabditomorpha</taxon>
        <taxon>Rhabditoidea</taxon>
        <taxon>Rhabditidae</taxon>
        <taxon>Peloderinae</taxon>
        <taxon>Caenorhabditis</taxon>
    </lineage>
</organism>
<evidence type="ECO:0000313" key="2">
    <source>
        <dbReference type="EMBL" id="CAI5447308.1"/>
    </source>
</evidence>
<gene>
    <name evidence="2" type="ORF">CAMP_LOCUS9945</name>
</gene>
<evidence type="ECO:0000313" key="3">
    <source>
        <dbReference type="Proteomes" id="UP001152747"/>
    </source>
</evidence>
<protein>
    <submittedName>
        <fullName evidence="2">Uncharacterized protein</fullName>
    </submittedName>
</protein>
<dbReference type="EMBL" id="CANHGI010000004">
    <property type="protein sequence ID" value="CAI5447308.1"/>
    <property type="molecule type" value="Genomic_DNA"/>
</dbReference>
<feature type="signal peptide" evidence="1">
    <location>
        <begin position="1"/>
        <end position="15"/>
    </location>
</feature>
<evidence type="ECO:0000256" key="1">
    <source>
        <dbReference type="SAM" id="SignalP"/>
    </source>
</evidence>
<feature type="chain" id="PRO_5040318497" evidence="1">
    <location>
        <begin position="16"/>
        <end position="215"/>
    </location>
</feature>
<keyword evidence="1" id="KW-0732">Signal</keyword>
<accession>A0A9P1N2A7</accession>
<proteinExistence type="predicted"/>
<comment type="caution">
    <text evidence="2">The sequence shown here is derived from an EMBL/GenBank/DDBJ whole genome shotgun (WGS) entry which is preliminary data.</text>
</comment>
<dbReference type="Proteomes" id="UP001152747">
    <property type="component" value="Unassembled WGS sequence"/>
</dbReference>
<sequence length="215" mass="24782">MFLLFLLTFSNSIFATKSEQTDVEYLTSVINNIRFEFAKRYEIENMKMLRYTPKMAKIAKRVASKLSGSEVSEDVLDLGIVPFEHNIFEVSLHDFFISPKDFVTFQELINYSLSLSKLVLIKRLDKTPVYDREEARNKHPAAFQLIYYNATQVGCDFTEGNILICKFDKAPKVGERIIKEDGSFEKCEDGFVKHRNGLCVKTRQSGKQSGKDDEF</sequence>
<dbReference type="Gene3D" id="3.40.33.10">
    <property type="entry name" value="CAP"/>
    <property type="match status" value="1"/>
</dbReference>
<reference evidence="2" key="1">
    <citation type="submission" date="2022-11" db="EMBL/GenBank/DDBJ databases">
        <authorList>
            <person name="Kikuchi T."/>
        </authorList>
    </citation>
    <scope>NUCLEOTIDE SEQUENCE</scope>
    <source>
        <strain evidence="2">PS1010</strain>
    </source>
</reference>
<name>A0A9P1N2A7_9PELO</name>
<keyword evidence="3" id="KW-1185">Reference proteome</keyword>
<dbReference type="AlphaFoldDB" id="A0A9P1N2A7"/>